<evidence type="ECO:0000313" key="3">
    <source>
        <dbReference type="Proteomes" id="UP000538147"/>
    </source>
</evidence>
<accession>A0A841L5P4</accession>
<sequence length="239" mass="26895">MKPTRRIEFQNRLSLHSIIIAGAAAVSVPACAQQQDGQLWLQANTNAAIAKDLQLTVEQIARFSDRQQGLYQTEFGGLLGYRATPNIELGFGYRRVDFFNANTAGGEHRLRQHIVATFGPLTTRLRVDQRFSSDAPGVGIRIRPLLRFNHRLHESFTLFVSHESFFLPNSTRWGQRSGYERARNIIGVTVPVGRFIKADVGYLNQFRLAQGNTPTQMEHALNFQFTFNLTDQSAASVTD</sequence>
<proteinExistence type="predicted"/>
<dbReference type="RefSeq" id="WP_184198402.1">
    <property type="nucleotide sequence ID" value="NZ_BMOX01000110.1"/>
</dbReference>
<evidence type="ECO:0000256" key="1">
    <source>
        <dbReference type="SAM" id="SignalP"/>
    </source>
</evidence>
<keyword evidence="1" id="KW-0732">Signal</keyword>
<feature type="chain" id="PRO_5033035327" description="DUF2490 domain-containing protein" evidence="1">
    <location>
        <begin position="33"/>
        <end position="239"/>
    </location>
</feature>
<dbReference type="Proteomes" id="UP000538147">
    <property type="component" value="Unassembled WGS sequence"/>
</dbReference>
<comment type="caution">
    <text evidence="2">The sequence shown here is derived from an EMBL/GenBank/DDBJ whole genome shotgun (WGS) entry which is preliminary data.</text>
</comment>
<reference evidence="2 3" key="1">
    <citation type="submission" date="2020-08" db="EMBL/GenBank/DDBJ databases">
        <title>Genomic Encyclopedia of Type Strains, Phase IV (KMG-IV): sequencing the most valuable type-strain genomes for metagenomic binning, comparative biology and taxonomic classification.</title>
        <authorList>
            <person name="Goeker M."/>
        </authorList>
    </citation>
    <scope>NUCLEOTIDE SEQUENCE [LARGE SCALE GENOMIC DNA]</scope>
    <source>
        <strain evidence="2 3">DSM 102189</strain>
    </source>
</reference>
<evidence type="ECO:0008006" key="4">
    <source>
        <dbReference type="Google" id="ProtNLM"/>
    </source>
</evidence>
<gene>
    <name evidence="2" type="ORF">FHS79_001745</name>
</gene>
<dbReference type="AlphaFoldDB" id="A0A841L5P4"/>
<feature type="signal peptide" evidence="1">
    <location>
        <begin position="1"/>
        <end position="32"/>
    </location>
</feature>
<dbReference type="Pfam" id="PF10677">
    <property type="entry name" value="DUF2490"/>
    <property type="match status" value="1"/>
</dbReference>
<dbReference type="InterPro" id="IPR019619">
    <property type="entry name" value="DUF2490"/>
</dbReference>
<protein>
    <recommendedName>
        <fullName evidence="4">DUF2490 domain-containing protein</fullName>
    </recommendedName>
</protein>
<name>A0A841L5P4_9SPHN</name>
<organism evidence="2 3">
    <name type="scientific">Polymorphobacter multimanifer</name>
    <dbReference type="NCBI Taxonomy" id="1070431"/>
    <lineage>
        <taxon>Bacteria</taxon>
        <taxon>Pseudomonadati</taxon>
        <taxon>Pseudomonadota</taxon>
        <taxon>Alphaproteobacteria</taxon>
        <taxon>Sphingomonadales</taxon>
        <taxon>Sphingosinicellaceae</taxon>
        <taxon>Polymorphobacter</taxon>
    </lineage>
</organism>
<keyword evidence="3" id="KW-1185">Reference proteome</keyword>
<evidence type="ECO:0000313" key="2">
    <source>
        <dbReference type="EMBL" id="MBB6227576.1"/>
    </source>
</evidence>
<dbReference type="EMBL" id="JACIIV010000011">
    <property type="protein sequence ID" value="MBB6227576.1"/>
    <property type="molecule type" value="Genomic_DNA"/>
</dbReference>